<protein>
    <submittedName>
        <fullName evidence="8">Type II secretion system (T2SS) protein F</fullName>
    </submittedName>
</protein>
<dbReference type="OrthoDB" id="3267562at2"/>
<dbReference type="Pfam" id="PF00482">
    <property type="entry name" value="T2SSF"/>
    <property type="match status" value="1"/>
</dbReference>
<evidence type="ECO:0000313" key="9">
    <source>
        <dbReference type="Proteomes" id="UP000294508"/>
    </source>
</evidence>
<dbReference type="RefSeq" id="WP_132214485.1">
    <property type="nucleotide sequence ID" value="NZ_SLWN01000017.1"/>
</dbReference>
<gene>
    <name evidence="8" type="ORF">EV652_117139</name>
</gene>
<reference evidence="8 9" key="1">
    <citation type="journal article" date="2015" name="Stand. Genomic Sci.">
        <title>Genomic Encyclopedia of Bacterial and Archaeal Type Strains, Phase III: the genomes of soil and plant-associated and newly described type strains.</title>
        <authorList>
            <person name="Whitman W.B."/>
            <person name="Woyke T."/>
            <person name="Klenk H.P."/>
            <person name="Zhou Y."/>
            <person name="Lilburn T.G."/>
            <person name="Beck B.J."/>
            <person name="De Vos P."/>
            <person name="Vandamme P."/>
            <person name="Eisen J.A."/>
            <person name="Garrity G."/>
            <person name="Hugenholtz P."/>
            <person name="Kyrpides N.C."/>
        </authorList>
    </citation>
    <scope>NUCLEOTIDE SEQUENCE [LARGE SCALE GENOMIC DNA]</scope>
    <source>
        <strain evidence="8 9">VKM Ac-2572</strain>
    </source>
</reference>
<dbReference type="PANTHER" id="PTHR35007:SF3">
    <property type="entry name" value="POSSIBLE CONSERVED ALANINE RICH MEMBRANE PROTEIN"/>
    <property type="match status" value="1"/>
</dbReference>
<dbReference type="EMBL" id="SLWN01000017">
    <property type="protein sequence ID" value="TCO17686.1"/>
    <property type="molecule type" value="Genomic_DNA"/>
</dbReference>
<proteinExistence type="predicted"/>
<evidence type="ECO:0000256" key="1">
    <source>
        <dbReference type="ARBA" id="ARBA00004651"/>
    </source>
</evidence>
<name>A0A4R2H0Q5_9ACTN</name>
<feature type="transmembrane region" description="Helical" evidence="6">
    <location>
        <begin position="43"/>
        <end position="73"/>
    </location>
</feature>
<feature type="domain" description="Type II secretion system protein GspF" evidence="7">
    <location>
        <begin position="100"/>
        <end position="220"/>
    </location>
</feature>
<dbReference type="GO" id="GO:0005886">
    <property type="term" value="C:plasma membrane"/>
    <property type="evidence" value="ECO:0007669"/>
    <property type="project" value="UniProtKB-SubCell"/>
</dbReference>
<evidence type="ECO:0000256" key="5">
    <source>
        <dbReference type="ARBA" id="ARBA00023136"/>
    </source>
</evidence>
<evidence type="ECO:0000313" key="8">
    <source>
        <dbReference type="EMBL" id="TCO17686.1"/>
    </source>
</evidence>
<keyword evidence="2" id="KW-1003">Cell membrane</keyword>
<dbReference type="PANTHER" id="PTHR35007">
    <property type="entry name" value="INTEGRAL MEMBRANE PROTEIN-RELATED"/>
    <property type="match status" value="1"/>
</dbReference>
<sequence length="236" mass="24996">MTAALAAFAAAITSYLVIPARPDLRRLSPQPRRTRARPPRLHRLAAGIAAAGLLVAFGLPWGVPLAGAALYVVPKALARLEPAATRQRAAQIAGDLPLAVDLLAACLRAGRPPQQALATVATAIRGPLAELFTEVAHHLALGADPMDAWLHLRSEPACAPFARAIDRSLRSGAPLSKTLEHLADDTRQAHHHAADQRARAIESRTALPLGLCFLPAFVLLSIVPTIADALIPYLSR</sequence>
<keyword evidence="3 6" id="KW-0812">Transmembrane</keyword>
<accession>A0A4R2H0Q5</accession>
<evidence type="ECO:0000259" key="7">
    <source>
        <dbReference type="Pfam" id="PF00482"/>
    </source>
</evidence>
<comment type="subcellular location">
    <subcellularLocation>
        <location evidence="1">Cell membrane</location>
        <topology evidence="1">Multi-pass membrane protein</topology>
    </subcellularLocation>
</comment>
<dbReference type="InterPro" id="IPR018076">
    <property type="entry name" value="T2SS_GspF_dom"/>
</dbReference>
<evidence type="ECO:0000256" key="4">
    <source>
        <dbReference type="ARBA" id="ARBA00022989"/>
    </source>
</evidence>
<evidence type="ECO:0000256" key="6">
    <source>
        <dbReference type="SAM" id="Phobius"/>
    </source>
</evidence>
<keyword evidence="4 6" id="KW-1133">Transmembrane helix</keyword>
<feature type="transmembrane region" description="Helical" evidence="6">
    <location>
        <begin position="206"/>
        <end position="227"/>
    </location>
</feature>
<keyword evidence="5 6" id="KW-0472">Membrane</keyword>
<organism evidence="8 9">
    <name type="scientific">Kribbella steppae</name>
    <dbReference type="NCBI Taxonomy" id="2512223"/>
    <lineage>
        <taxon>Bacteria</taxon>
        <taxon>Bacillati</taxon>
        <taxon>Actinomycetota</taxon>
        <taxon>Actinomycetes</taxon>
        <taxon>Propionibacteriales</taxon>
        <taxon>Kribbellaceae</taxon>
        <taxon>Kribbella</taxon>
    </lineage>
</organism>
<dbReference type="AlphaFoldDB" id="A0A4R2H0Q5"/>
<evidence type="ECO:0000256" key="3">
    <source>
        <dbReference type="ARBA" id="ARBA00022692"/>
    </source>
</evidence>
<evidence type="ECO:0000256" key="2">
    <source>
        <dbReference type="ARBA" id="ARBA00022475"/>
    </source>
</evidence>
<keyword evidence="9" id="KW-1185">Reference proteome</keyword>
<dbReference type="Proteomes" id="UP000294508">
    <property type="component" value="Unassembled WGS sequence"/>
</dbReference>
<comment type="caution">
    <text evidence="8">The sequence shown here is derived from an EMBL/GenBank/DDBJ whole genome shotgun (WGS) entry which is preliminary data.</text>
</comment>